<dbReference type="EMBL" id="UINC01104108">
    <property type="protein sequence ID" value="SVC67012.1"/>
    <property type="molecule type" value="Genomic_DNA"/>
</dbReference>
<reference evidence="2" key="1">
    <citation type="submission" date="2018-05" db="EMBL/GenBank/DDBJ databases">
        <authorList>
            <person name="Lanie J.A."/>
            <person name="Ng W.-L."/>
            <person name="Kazmierczak K.M."/>
            <person name="Andrzejewski T.M."/>
            <person name="Davidsen T.M."/>
            <person name="Wayne K.J."/>
            <person name="Tettelin H."/>
            <person name="Glass J.I."/>
            <person name="Rusch D."/>
            <person name="Podicherti R."/>
            <person name="Tsui H.-C.T."/>
            <person name="Winkler M.E."/>
        </authorList>
    </citation>
    <scope>NUCLEOTIDE SEQUENCE</scope>
</reference>
<evidence type="ECO:0000256" key="1">
    <source>
        <dbReference type="SAM" id="Phobius"/>
    </source>
</evidence>
<evidence type="ECO:0000313" key="2">
    <source>
        <dbReference type="EMBL" id="SVC67012.1"/>
    </source>
</evidence>
<protein>
    <recommendedName>
        <fullName evidence="3">Glycosyltransferase RgtA/B/C/D-like domain-containing protein</fullName>
    </recommendedName>
</protein>
<feature type="transmembrane region" description="Helical" evidence="1">
    <location>
        <begin position="12"/>
        <end position="34"/>
    </location>
</feature>
<gene>
    <name evidence="2" type="ORF">METZ01_LOCUS319866</name>
</gene>
<proteinExistence type="predicted"/>
<keyword evidence="1" id="KW-1133">Transmembrane helix</keyword>
<name>A0A382P4Z6_9ZZZZ</name>
<organism evidence="2">
    <name type="scientific">marine metagenome</name>
    <dbReference type="NCBI Taxonomy" id="408172"/>
    <lineage>
        <taxon>unclassified sequences</taxon>
        <taxon>metagenomes</taxon>
        <taxon>ecological metagenomes</taxon>
    </lineage>
</organism>
<keyword evidence="1" id="KW-0812">Transmembrane</keyword>
<sequence length="80" mass="9112">MKIKNLVLEQVHLKHILVLIFSWLVTRILVSFIFDFSESYTGGDGVYYFEVARNILASGSHITDAGKPFIRAPLYSFFVA</sequence>
<keyword evidence="1" id="KW-0472">Membrane</keyword>
<feature type="non-terminal residue" evidence="2">
    <location>
        <position position="80"/>
    </location>
</feature>
<accession>A0A382P4Z6</accession>
<dbReference type="AlphaFoldDB" id="A0A382P4Z6"/>
<evidence type="ECO:0008006" key="3">
    <source>
        <dbReference type="Google" id="ProtNLM"/>
    </source>
</evidence>